<evidence type="ECO:0000256" key="1">
    <source>
        <dbReference type="ARBA" id="ARBA00009438"/>
    </source>
</evidence>
<proteinExistence type="inferred from homology"/>
<evidence type="ECO:0000313" key="2">
    <source>
        <dbReference type="EMBL" id="KXB00541.1"/>
    </source>
</evidence>
<dbReference type="InterPro" id="IPR050682">
    <property type="entry name" value="ModA/WtpA"/>
</dbReference>
<gene>
    <name evidence="2" type="ORF">AKJ42_00295</name>
</gene>
<comment type="caution">
    <text evidence="2">The sequence shown here is derived from an EMBL/GenBank/DDBJ whole genome shotgun (WGS) entry which is preliminary data.</text>
</comment>
<dbReference type="GO" id="GO:1901359">
    <property type="term" value="F:tungstate binding"/>
    <property type="evidence" value="ECO:0007669"/>
    <property type="project" value="InterPro"/>
</dbReference>
<dbReference type="PANTHER" id="PTHR30632:SF16">
    <property type="entry name" value="MOLYBDATE_TUNGSTATE-BINDING PROTEIN WTPA"/>
    <property type="match status" value="1"/>
</dbReference>
<dbReference type="GO" id="GO:0030973">
    <property type="term" value="F:molybdate ion binding"/>
    <property type="evidence" value="ECO:0007669"/>
    <property type="project" value="TreeGrafter"/>
</dbReference>
<comment type="similarity">
    <text evidence="1">Belongs to the bacterial solute-binding protein 1 family. WtpA subfamily.</text>
</comment>
<dbReference type="PANTHER" id="PTHR30632">
    <property type="entry name" value="MOLYBDATE-BINDING PERIPLASMIC PROTEIN"/>
    <property type="match status" value="1"/>
</dbReference>
<dbReference type="AlphaFoldDB" id="A0A133V284"/>
<protein>
    <recommendedName>
        <fullName evidence="4">Tungstate ABC transporter substrate-binding protein WtpA</fullName>
    </recommendedName>
</protein>
<evidence type="ECO:0008006" key="4">
    <source>
        <dbReference type="Google" id="ProtNLM"/>
    </source>
</evidence>
<dbReference type="Gene3D" id="3.40.190.10">
    <property type="entry name" value="Periplasmic binding protein-like II"/>
    <property type="match status" value="2"/>
</dbReference>
<dbReference type="SUPFAM" id="SSF53850">
    <property type="entry name" value="Periplasmic binding protein-like II"/>
    <property type="match status" value="1"/>
</dbReference>
<dbReference type="CDD" id="cd13540">
    <property type="entry name" value="PBP2_ModA_WtpA"/>
    <property type="match status" value="1"/>
</dbReference>
<dbReference type="Proteomes" id="UP000070520">
    <property type="component" value="Unassembled WGS sequence"/>
</dbReference>
<organism evidence="2 3">
    <name type="scientific">candidate division MSBL1 archaeon SCGC-AAA261C02</name>
    <dbReference type="NCBI Taxonomy" id="1698272"/>
    <lineage>
        <taxon>Archaea</taxon>
        <taxon>Methanobacteriati</taxon>
        <taxon>Methanobacteriota</taxon>
        <taxon>candidate division MSBL1</taxon>
    </lineage>
</organism>
<keyword evidence="3" id="KW-1185">Reference proteome</keyword>
<dbReference type="EMBL" id="LHXW01000002">
    <property type="protein sequence ID" value="KXB00541.1"/>
    <property type="molecule type" value="Genomic_DNA"/>
</dbReference>
<name>A0A133V284_9EURY</name>
<dbReference type="InterPro" id="IPR022498">
    <property type="entry name" value="ABC_trnspt_W-bd_WtpA"/>
</dbReference>
<sequence>MKRELLIGITLLVIIASGLAIYRTSSSGVVKVFHAGSLSQPFEKINEENNSFNLQREPSGSVEVMRKVTELGKKPDIVAVSDYSLIPDYLIPEYTDWYVQFARNEIVIAYSSESAYSSEIDENNWFKILGRSDVKFAFGDPNADPGGYRAMMTIQLAENYYDNSRIFDDLIAANTAMVAPTLENGVYTLEAIPLEELSPNTSKVQVGSMEVAVIPALEEGSVDYMFNYRSIAKQHNFQFVELPSEINLSKVKYAENYARARVKLSDGKTKSGKPIVYGATMLRNAEHEEASLKFLRYLLSDGGRGILEDMGQPPINPPIVNSLDNVPSEIRDLVSEYAD</sequence>
<reference evidence="2 3" key="1">
    <citation type="journal article" date="2016" name="Sci. Rep.">
        <title>Metabolic traits of an uncultured archaeal lineage -MSBL1- from brine pools of the Red Sea.</title>
        <authorList>
            <person name="Mwirichia R."/>
            <person name="Alam I."/>
            <person name="Rashid M."/>
            <person name="Vinu M."/>
            <person name="Ba-Alawi W."/>
            <person name="Anthony Kamau A."/>
            <person name="Kamanda Ngugi D."/>
            <person name="Goker M."/>
            <person name="Klenk H.P."/>
            <person name="Bajic V."/>
            <person name="Stingl U."/>
        </authorList>
    </citation>
    <scope>NUCLEOTIDE SEQUENCE [LARGE SCALE GENOMIC DNA]</scope>
    <source>
        <strain evidence="2">SCGC-AAA261C02</strain>
    </source>
</reference>
<accession>A0A133V284</accession>
<dbReference type="GO" id="GO:0015689">
    <property type="term" value="P:molybdate ion transport"/>
    <property type="evidence" value="ECO:0007669"/>
    <property type="project" value="TreeGrafter"/>
</dbReference>
<dbReference type="Pfam" id="PF13531">
    <property type="entry name" value="SBP_bac_11"/>
    <property type="match status" value="1"/>
</dbReference>
<dbReference type="NCBIfam" id="NF003196">
    <property type="entry name" value="PRK04168.1"/>
    <property type="match status" value="1"/>
</dbReference>
<evidence type="ECO:0000313" key="3">
    <source>
        <dbReference type="Proteomes" id="UP000070520"/>
    </source>
</evidence>
<dbReference type="NCBIfam" id="TIGR03730">
    <property type="entry name" value="tungstate_WtpA"/>
    <property type="match status" value="1"/>
</dbReference>